<evidence type="ECO:0000313" key="8">
    <source>
        <dbReference type="Proteomes" id="UP001342314"/>
    </source>
</evidence>
<comment type="similarity">
    <text evidence="1 3">Belongs to the casein kinase 2 subunit beta family.</text>
</comment>
<reference evidence="7 8" key="1">
    <citation type="submission" date="2021-12" db="EMBL/GenBank/DDBJ databases">
        <title>High titer production of polyol ester of fatty acids by Rhodotorula paludigena BS15 towards product separation-free biomass refinery.</title>
        <authorList>
            <person name="Mano J."/>
            <person name="Ono H."/>
            <person name="Tanaka T."/>
            <person name="Naito K."/>
            <person name="Sushida H."/>
            <person name="Ike M."/>
            <person name="Tokuyasu K."/>
            <person name="Kitaoka M."/>
        </authorList>
    </citation>
    <scope>NUCLEOTIDE SEQUENCE [LARGE SCALE GENOMIC DNA]</scope>
    <source>
        <strain evidence="7 8">BS15</strain>
    </source>
</reference>
<feature type="compositionally biased region" description="Basic and acidic residues" evidence="5">
    <location>
        <begin position="486"/>
        <end position="496"/>
    </location>
</feature>
<dbReference type="GO" id="GO:0006359">
    <property type="term" value="P:regulation of transcription by RNA polymerase III"/>
    <property type="evidence" value="ECO:0007669"/>
    <property type="project" value="TreeGrafter"/>
</dbReference>
<feature type="region of interest" description="Disordered" evidence="5">
    <location>
        <begin position="280"/>
        <end position="338"/>
    </location>
</feature>
<dbReference type="SUPFAM" id="SSF57798">
    <property type="entry name" value="Casein kinase II beta subunit"/>
    <property type="match status" value="1"/>
</dbReference>
<protein>
    <recommendedName>
        <fullName evidence="3">Casein kinase II subunit beta</fullName>
        <shortName evidence="3">CK II beta</shortName>
    </recommendedName>
</protein>
<feature type="compositionally biased region" description="Pro residues" evidence="5">
    <location>
        <begin position="406"/>
        <end position="415"/>
    </location>
</feature>
<dbReference type="Gene3D" id="2.20.25.20">
    <property type="match status" value="1"/>
</dbReference>
<dbReference type="PRINTS" id="PR00472">
    <property type="entry name" value="CASNKINASEII"/>
</dbReference>
<evidence type="ECO:0000256" key="3">
    <source>
        <dbReference type="RuleBase" id="RU361268"/>
    </source>
</evidence>
<organism evidence="7 8">
    <name type="scientific">Rhodotorula paludigena</name>
    <dbReference type="NCBI Taxonomy" id="86838"/>
    <lineage>
        <taxon>Eukaryota</taxon>
        <taxon>Fungi</taxon>
        <taxon>Dikarya</taxon>
        <taxon>Basidiomycota</taxon>
        <taxon>Pucciniomycotina</taxon>
        <taxon>Microbotryomycetes</taxon>
        <taxon>Sporidiobolales</taxon>
        <taxon>Sporidiobolaceae</taxon>
        <taxon>Rhodotorula</taxon>
    </lineage>
</organism>
<dbReference type="GO" id="GO:0005737">
    <property type="term" value="C:cytoplasm"/>
    <property type="evidence" value="ECO:0007669"/>
    <property type="project" value="TreeGrafter"/>
</dbReference>
<dbReference type="Pfam" id="PF13649">
    <property type="entry name" value="Methyltransf_25"/>
    <property type="match status" value="1"/>
</dbReference>
<dbReference type="SUPFAM" id="SSF53335">
    <property type="entry name" value="S-adenosyl-L-methionine-dependent methyltransferases"/>
    <property type="match status" value="1"/>
</dbReference>
<evidence type="ECO:0000256" key="2">
    <source>
        <dbReference type="ARBA" id="ARBA00045899"/>
    </source>
</evidence>
<dbReference type="Gene3D" id="3.40.50.150">
    <property type="entry name" value="Vaccinia Virus protein VP39"/>
    <property type="match status" value="1"/>
</dbReference>
<dbReference type="InterPro" id="IPR029063">
    <property type="entry name" value="SAM-dependent_MTases_sf"/>
</dbReference>
<comment type="caution">
    <text evidence="7">The sequence shown here is derived from an EMBL/GenBank/DDBJ whole genome shotgun (WGS) entry which is preliminary data.</text>
</comment>
<dbReference type="SMART" id="SM01085">
    <property type="entry name" value="CK_II_beta"/>
    <property type="match status" value="1"/>
</dbReference>
<feature type="region of interest" description="Disordered" evidence="5">
    <location>
        <begin position="470"/>
        <end position="501"/>
    </location>
</feature>
<dbReference type="InterPro" id="IPR035991">
    <property type="entry name" value="Casein_kinase_II_beta-like"/>
</dbReference>
<dbReference type="EMBL" id="BQKY01000012">
    <property type="protein sequence ID" value="GJN92831.1"/>
    <property type="molecule type" value="Genomic_DNA"/>
</dbReference>
<feature type="domain" description="Methyltransferase" evidence="6">
    <location>
        <begin position="587"/>
        <end position="684"/>
    </location>
</feature>
<dbReference type="PANTHER" id="PTHR11740">
    <property type="entry name" value="CASEIN KINASE II SUBUNIT BETA"/>
    <property type="match status" value="1"/>
</dbReference>
<keyword evidence="8" id="KW-1185">Reference proteome</keyword>
<dbReference type="PANTHER" id="PTHR11740:SF0">
    <property type="entry name" value="CASEIN KINASE II SUBUNIT BETA"/>
    <property type="match status" value="1"/>
</dbReference>
<feature type="compositionally biased region" description="Low complexity" evidence="5">
    <location>
        <begin position="357"/>
        <end position="373"/>
    </location>
</feature>
<evidence type="ECO:0000259" key="6">
    <source>
        <dbReference type="Pfam" id="PF13649"/>
    </source>
</evidence>
<dbReference type="InterPro" id="IPR041698">
    <property type="entry name" value="Methyltransf_25"/>
</dbReference>
<name>A0AAV5GTI7_9BASI</name>
<accession>A0AAV5GTI7</accession>
<sequence length="941" mass="102141">MAQPPADPDRALPRTYPGDSAPTHEDGAPAGDDDDLEDDDDQQEIYETDTLTWINWFCSLPGHEYFTEVAEDFIEDDFNLTGLASLVPFYKEAMEMVLDVEPEEDEMHRVPDVSIVESSAELLYGLIHQRYILTRQGLQQMYAKFDSGHFGTCPRVYCSQSKLVPCGRSDLPGVDTVKLFCPSCLDMYVPPSSRFQGVDGAFFGTTFPHLLFQTYPPPSTLPAPQADPQDASKREQTTPLSSLSKVYVPRIYGFKVSERARSGPRMQWMRMRPRTEGEIDWDENAVDVDPAGGAGGSGGKGALFDDENLDEEDEAESEEEEEAQDGAAGAPEGGAAKGDKMVEGVASALGDARLSSAGAASASGPPSPAAASPTPRVYPLRTDREIRPLPRSPTARTSASNSSPAPAAPHSPAAPSPLATANNTASTSYSSAAAAAPAAGSISAEAASTALAASIQRHLAAAAAAGAPAFALPSPPQPAAVGGSAARRERERERDFGGAAQQRAQAIGVGRAFELARLRRAYDWFDHARVKGGLTHSRAHPLEADEAPCWLGFGDEAQDWDAFFSSVWTDLHGPTVAILEPTKPARVLDVGCGPYAHWILSTAQLAGWEHTHFVALDLVPSLVVDEMLPAGVKGRVEFVQHNVLGQLPFPDDSFDYVRVSGINSSLPENIWDQLIESCARVLRPWRKLEILDPLFALYLPRSLPVIEDACQRIVRDRFINLNLHATIPPALAMNDLKSMRTASLPVVQAPPRPPVRGADMDDGEERARILLHLWSQRVGSHALPLACAAEQTYKHDAERAGTNWTAKDAASKVSEVEGAVRDWTDELREIAGIASVLEDKWGWKCAFDEQLEGELGRKVPLLERDLATHGREPRSLLIEGADAHELEASVQALKLQKREAEHELHLVRRRMGLEPLPHPSQRASMGVMGGEAWVSRKARAQ</sequence>
<feature type="compositionally biased region" description="Acidic residues" evidence="5">
    <location>
        <begin position="304"/>
        <end position="324"/>
    </location>
</feature>
<dbReference type="AlphaFoldDB" id="A0AAV5GTI7"/>
<dbReference type="InterPro" id="IPR016149">
    <property type="entry name" value="Casein_kin_II_reg-sub_N"/>
</dbReference>
<dbReference type="InterPro" id="IPR000704">
    <property type="entry name" value="Casein_kinase_II_reg-sub"/>
</dbReference>
<keyword evidence="4" id="KW-0175">Coiled coil</keyword>
<comment type="function">
    <text evidence="2 3">Regulatory subunit of casein kinase II/CK2. As part of the kinase complex regulates the basal catalytic activity of the alpha subunit a constitutively active serine/threonine-protein kinase that phosphorylates a large number of substrates containing acidic residues C-terminal to the phosphorylated serine or threonine.</text>
</comment>
<feature type="coiled-coil region" evidence="4">
    <location>
        <begin position="883"/>
        <end position="910"/>
    </location>
</feature>
<feature type="compositionally biased region" description="Low complexity" evidence="5">
    <location>
        <begin position="392"/>
        <end position="405"/>
    </location>
</feature>
<dbReference type="GO" id="GO:0019887">
    <property type="term" value="F:protein kinase regulator activity"/>
    <property type="evidence" value="ECO:0007669"/>
    <property type="project" value="InterPro"/>
</dbReference>
<feature type="region of interest" description="Disordered" evidence="5">
    <location>
        <begin position="357"/>
        <end position="424"/>
    </location>
</feature>
<dbReference type="Proteomes" id="UP001342314">
    <property type="component" value="Unassembled WGS sequence"/>
</dbReference>
<evidence type="ECO:0000256" key="5">
    <source>
        <dbReference type="SAM" id="MobiDB-lite"/>
    </source>
</evidence>
<dbReference type="Gene3D" id="1.10.1820.10">
    <property type="entry name" value="protein kinase ck2 holoenzyme, chain C, domain 1"/>
    <property type="match status" value="1"/>
</dbReference>
<dbReference type="GO" id="GO:0034456">
    <property type="term" value="C:UTP-C complex"/>
    <property type="evidence" value="ECO:0007669"/>
    <property type="project" value="TreeGrafter"/>
</dbReference>
<gene>
    <name evidence="7" type="ORF">Rhopal_005869-T1</name>
</gene>
<proteinExistence type="inferred from homology"/>
<feature type="region of interest" description="Disordered" evidence="5">
    <location>
        <begin position="1"/>
        <end position="39"/>
    </location>
</feature>
<dbReference type="FunFam" id="2.20.25.20:FF:000001">
    <property type="entry name" value="Casein kinase II subunit beta"/>
    <property type="match status" value="1"/>
</dbReference>
<feature type="compositionally biased region" description="Gly residues" evidence="5">
    <location>
        <begin position="292"/>
        <end position="301"/>
    </location>
</feature>
<evidence type="ECO:0000256" key="4">
    <source>
        <dbReference type="SAM" id="Coils"/>
    </source>
</evidence>
<dbReference type="FunFam" id="1.10.1820.10:FF:000005">
    <property type="entry name" value="Casein kinase II subunit beta"/>
    <property type="match status" value="1"/>
</dbReference>
<evidence type="ECO:0000256" key="1">
    <source>
        <dbReference type="ARBA" id="ARBA00006941"/>
    </source>
</evidence>
<dbReference type="Pfam" id="PF01214">
    <property type="entry name" value="CK_II_beta"/>
    <property type="match status" value="1"/>
</dbReference>
<feature type="region of interest" description="Disordered" evidence="5">
    <location>
        <begin position="217"/>
        <end position="240"/>
    </location>
</feature>
<dbReference type="CDD" id="cd02440">
    <property type="entry name" value="AdoMet_MTases"/>
    <property type="match status" value="1"/>
</dbReference>
<comment type="subunit">
    <text evidence="3">Tetramer of two alpha and two beta subunits.</text>
</comment>
<evidence type="ECO:0000313" key="7">
    <source>
        <dbReference type="EMBL" id="GJN92831.1"/>
    </source>
</evidence>
<dbReference type="GO" id="GO:0005956">
    <property type="term" value="C:protein kinase CK2 complex"/>
    <property type="evidence" value="ECO:0007669"/>
    <property type="project" value="UniProtKB-UniRule"/>
</dbReference>